<name>A0A371H9K2_MUCPR</name>
<evidence type="ECO:0000313" key="2">
    <source>
        <dbReference type="EMBL" id="RDX99490.1"/>
    </source>
</evidence>
<dbReference type="OrthoDB" id="1457648at2759"/>
<feature type="non-terminal residue" evidence="2">
    <location>
        <position position="1"/>
    </location>
</feature>
<feature type="chain" id="PRO_5016868428" description="Protein TAP1" evidence="1">
    <location>
        <begin position="25"/>
        <end position="252"/>
    </location>
</feature>
<protein>
    <recommendedName>
        <fullName evidence="4">Protein TAP1</fullName>
    </recommendedName>
</protein>
<dbReference type="AlphaFoldDB" id="A0A371H9K2"/>
<accession>A0A371H9K2</accession>
<comment type="caution">
    <text evidence="2">The sequence shown here is derived from an EMBL/GenBank/DDBJ whole genome shotgun (WGS) entry which is preliminary data.</text>
</comment>
<evidence type="ECO:0000256" key="1">
    <source>
        <dbReference type="SAM" id="SignalP"/>
    </source>
</evidence>
<proteinExistence type="predicted"/>
<dbReference type="EMBL" id="QJKJ01003217">
    <property type="protein sequence ID" value="RDX99490.1"/>
    <property type="molecule type" value="Genomic_DNA"/>
</dbReference>
<sequence length="252" mass="28425">MIKNEMKMIRFMIMIMIILGFAQADYAHVQVESNTDSSKIICRIKCAFKCESYLPFPPLYSKCIDDCYAQCNKMSIGAYYDCITGCALIKSINVNIGIRSFLGRVVDSCLQRTMTKNAMKTTGGMIIIITMLSFTRVSSNTPIVQDEPNIESDGLICAFKCAISCAHFANSPIIYTACVTLCNATCSKKSIDIVYNCITRCGLNKSTDINIVLRHLQWILAYKNVRTSHNLLQECSRKKMLSEIIFMHNYNK</sequence>
<evidence type="ECO:0000313" key="3">
    <source>
        <dbReference type="Proteomes" id="UP000257109"/>
    </source>
</evidence>
<keyword evidence="3" id="KW-1185">Reference proteome</keyword>
<organism evidence="2 3">
    <name type="scientific">Mucuna pruriens</name>
    <name type="common">Velvet bean</name>
    <name type="synonym">Dolichos pruriens</name>
    <dbReference type="NCBI Taxonomy" id="157652"/>
    <lineage>
        <taxon>Eukaryota</taxon>
        <taxon>Viridiplantae</taxon>
        <taxon>Streptophyta</taxon>
        <taxon>Embryophyta</taxon>
        <taxon>Tracheophyta</taxon>
        <taxon>Spermatophyta</taxon>
        <taxon>Magnoliopsida</taxon>
        <taxon>eudicotyledons</taxon>
        <taxon>Gunneridae</taxon>
        <taxon>Pentapetalae</taxon>
        <taxon>rosids</taxon>
        <taxon>fabids</taxon>
        <taxon>Fabales</taxon>
        <taxon>Fabaceae</taxon>
        <taxon>Papilionoideae</taxon>
        <taxon>50 kb inversion clade</taxon>
        <taxon>NPAAA clade</taxon>
        <taxon>indigoferoid/millettioid clade</taxon>
        <taxon>Phaseoleae</taxon>
        <taxon>Mucuna</taxon>
    </lineage>
</organism>
<dbReference type="Proteomes" id="UP000257109">
    <property type="component" value="Unassembled WGS sequence"/>
</dbReference>
<gene>
    <name evidence="2" type="ORF">CR513_17453</name>
</gene>
<evidence type="ECO:0008006" key="4">
    <source>
        <dbReference type="Google" id="ProtNLM"/>
    </source>
</evidence>
<keyword evidence="1" id="KW-0732">Signal</keyword>
<reference evidence="2" key="1">
    <citation type="submission" date="2018-05" db="EMBL/GenBank/DDBJ databases">
        <title>Draft genome of Mucuna pruriens seed.</title>
        <authorList>
            <person name="Nnadi N.E."/>
            <person name="Vos R."/>
            <person name="Hasami M.H."/>
            <person name="Devisetty U.K."/>
            <person name="Aguiy J.C."/>
        </authorList>
    </citation>
    <scope>NUCLEOTIDE SEQUENCE [LARGE SCALE GENOMIC DNA]</scope>
    <source>
        <strain evidence="2">JCA_2017</strain>
    </source>
</reference>
<feature type="signal peptide" evidence="1">
    <location>
        <begin position="1"/>
        <end position="24"/>
    </location>
</feature>